<dbReference type="EMBL" id="SIHJ01000001">
    <property type="protein sequence ID" value="TWT36936.1"/>
    <property type="molecule type" value="Genomic_DNA"/>
</dbReference>
<proteinExistence type="predicted"/>
<dbReference type="Proteomes" id="UP000316714">
    <property type="component" value="Unassembled WGS sequence"/>
</dbReference>
<dbReference type="RefSeq" id="WP_146564261.1">
    <property type="nucleotide sequence ID" value="NZ_SIHJ01000001.1"/>
</dbReference>
<evidence type="ECO:0000313" key="1">
    <source>
        <dbReference type="EMBL" id="TWT36936.1"/>
    </source>
</evidence>
<gene>
    <name evidence="1" type="ORF">KOR34_18810</name>
</gene>
<keyword evidence="2" id="KW-1185">Reference proteome</keyword>
<dbReference type="OrthoDB" id="3698007at2"/>
<protein>
    <recommendedName>
        <fullName evidence="3">Tellurite resistance protein TerB</fullName>
    </recommendedName>
</protein>
<reference evidence="1 2" key="1">
    <citation type="submission" date="2019-02" db="EMBL/GenBank/DDBJ databases">
        <title>Deep-cultivation of Planctomycetes and their phenomic and genomic characterization uncovers novel biology.</title>
        <authorList>
            <person name="Wiegand S."/>
            <person name="Jogler M."/>
            <person name="Boedeker C."/>
            <person name="Pinto D."/>
            <person name="Vollmers J."/>
            <person name="Rivas-Marin E."/>
            <person name="Kohn T."/>
            <person name="Peeters S.H."/>
            <person name="Heuer A."/>
            <person name="Rast P."/>
            <person name="Oberbeckmann S."/>
            <person name="Bunk B."/>
            <person name="Jeske O."/>
            <person name="Meyerdierks A."/>
            <person name="Storesund J.E."/>
            <person name="Kallscheuer N."/>
            <person name="Luecker S."/>
            <person name="Lage O.M."/>
            <person name="Pohl T."/>
            <person name="Merkel B.J."/>
            <person name="Hornburger P."/>
            <person name="Mueller R.-W."/>
            <person name="Bruemmer F."/>
            <person name="Labrenz M."/>
            <person name="Spormann A.M."/>
            <person name="Op Den Camp H."/>
            <person name="Overmann J."/>
            <person name="Amann R."/>
            <person name="Jetten M.S.M."/>
            <person name="Mascher T."/>
            <person name="Medema M.H."/>
            <person name="Devos D.P."/>
            <person name="Kaster A.-K."/>
            <person name="Ovreas L."/>
            <person name="Rohde M."/>
            <person name="Galperin M.Y."/>
            <person name="Jogler C."/>
        </authorList>
    </citation>
    <scope>NUCLEOTIDE SEQUENCE [LARGE SCALE GENOMIC DNA]</scope>
    <source>
        <strain evidence="1 2">KOR34</strain>
    </source>
</reference>
<name>A0A5C5VE83_9BACT</name>
<evidence type="ECO:0008006" key="3">
    <source>
        <dbReference type="Google" id="ProtNLM"/>
    </source>
</evidence>
<dbReference type="AlphaFoldDB" id="A0A5C5VE83"/>
<sequence length="87" mass="9428">MNVDSIATALIETCVFFATSEEDLVDPDTAVEQLEHIAAHLKNLDDLSKERFLAVAEELAVQAELTQGNSQRVKCLRALGANLGLSD</sequence>
<comment type="caution">
    <text evidence="1">The sequence shown here is derived from an EMBL/GenBank/DDBJ whole genome shotgun (WGS) entry which is preliminary data.</text>
</comment>
<evidence type="ECO:0000313" key="2">
    <source>
        <dbReference type="Proteomes" id="UP000316714"/>
    </source>
</evidence>
<accession>A0A5C5VE83</accession>
<organism evidence="1 2">
    <name type="scientific">Posidoniimonas corsicana</name>
    <dbReference type="NCBI Taxonomy" id="1938618"/>
    <lineage>
        <taxon>Bacteria</taxon>
        <taxon>Pseudomonadati</taxon>
        <taxon>Planctomycetota</taxon>
        <taxon>Planctomycetia</taxon>
        <taxon>Pirellulales</taxon>
        <taxon>Lacipirellulaceae</taxon>
        <taxon>Posidoniimonas</taxon>
    </lineage>
</organism>